<gene>
    <name evidence="1" type="primary">WBGene00280987</name>
</gene>
<reference evidence="2" key="1">
    <citation type="journal article" date="2008" name="Nat. Genet.">
        <title>The Pristionchus pacificus genome provides a unique perspective on nematode lifestyle and parasitism.</title>
        <authorList>
            <person name="Dieterich C."/>
            <person name="Clifton S.W."/>
            <person name="Schuster L.N."/>
            <person name="Chinwalla A."/>
            <person name="Delehaunty K."/>
            <person name="Dinkelacker I."/>
            <person name="Fulton L."/>
            <person name="Fulton R."/>
            <person name="Godfrey J."/>
            <person name="Minx P."/>
            <person name="Mitreva M."/>
            <person name="Roeseler W."/>
            <person name="Tian H."/>
            <person name="Witte H."/>
            <person name="Yang S.P."/>
            <person name="Wilson R.K."/>
            <person name="Sommer R.J."/>
        </authorList>
    </citation>
    <scope>NUCLEOTIDE SEQUENCE [LARGE SCALE GENOMIC DNA]</scope>
    <source>
        <strain evidence="2">PS312</strain>
    </source>
</reference>
<keyword evidence="2" id="KW-1185">Reference proteome</keyword>
<evidence type="ECO:0000313" key="2">
    <source>
        <dbReference type="Proteomes" id="UP000005239"/>
    </source>
</evidence>
<name>A0A2A6BXE4_PRIPA</name>
<accession>A0A2A6BXE4</accession>
<proteinExistence type="predicted"/>
<reference evidence="1" key="2">
    <citation type="submission" date="2022-06" db="UniProtKB">
        <authorList>
            <consortium name="EnsemblMetazoa"/>
        </authorList>
    </citation>
    <scope>IDENTIFICATION</scope>
    <source>
        <strain evidence="1">PS312</strain>
    </source>
</reference>
<evidence type="ECO:0000313" key="1">
    <source>
        <dbReference type="EnsemblMetazoa" id="PPA42618.1"/>
    </source>
</evidence>
<sequence length="292" mass="33364">MILEYAPEKVLDMRLTSFKLNAHVNEYARNTGMKLPLGIGRGDKMRLEILMYCANLSFGERWLDDCIKLLQHISMCTRIRALETDVLESPAVQLLLNGKRIRSLTIANSLLSKTVQDRLMKTITVGGTEKLILSVGRIENPEPDAFLASLSTIVYSLKIQQLERQEKEVNSLLGIRNADVVPIILKMFSNKLCKLEIEDHFHPRYMNSGSIDRLVKARFLIKNMLIDKIRFSGTSIDGKKSCGFVRMYLTQHQLKKSRSTILLKLERSWSERCKKLRVYPISSDLGSPSTNF</sequence>
<organism evidence="1 2">
    <name type="scientific">Pristionchus pacificus</name>
    <name type="common">Parasitic nematode worm</name>
    <dbReference type="NCBI Taxonomy" id="54126"/>
    <lineage>
        <taxon>Eukaryota</taxon>
        <taxon>Metazoa</taxon>
        <taxon>Ecdysozoa</taxon>
        <taxon>Nematoda</taxon>
        <taxon>Chromadorea</taxon>
        <taxon>Rhabditida</taxon>
        <taxon>Rhabditina</taxon>
        <taxon>Diplogasteromorpha</taxon>
        <taxon>Diplogasteroidea</taxon>
        <taxon>Neodiplogasteridae</taxon>
        <taxon>Pristionchus</taxon>
    </lineage>
</organism>
<dbReference type="Proteomes" id="UP000005239">
    <property type="component" value="Unassembled WGS sequence"/>
</dbReference>
<protein>
    <submittedName>
        <fullName evidence="1">Uncharacterized protein</fullName>
    </submittedName>
</protein>
<dbReference type="EnsemblMetazoa" id="PPA42618.1">
    <property type="protein sequence ID" value="PPA42618.1"/>
    <property type="gene ID" value="WBGene00280987"/>
</dbReference>
<accession>A0A8R1YYM0</accession>
<dbReference type="AlphaFoldDB" id="A0A2A6BXE4"/>